<keyword evidence="4 10" id="KW-0067">ATP-binding</keyword>
<dbReference type="InterPro" id="IPR017871">
    <property type="entry name" value="ABC_transporter-like_CS"/>
</dbReference>
<keyword evidence="11" id="KW-1185">Reference proteome</keyword>
<feature type="transmembrane region" description="Helical" evidence="7">
    <location>
        <begin position="246"/>
        <end position="266"/>
    </location>
</feature>
<evidence type="ECO:0000313" key="11">
    <source>
        <dbReference type="Proteomes" id="UP000611629"/>
    </source>
</evidence>
<evidence type="ECO:0000256" key="6">
    <source>
        <dbReference type="ARBA" id="ARBA00023136"/>
    </source>
</evidence>
<dbReference type="InterPro" id="IPR036640">
    <property type="entry name" value="ABC1_TM_sf"/>
</dbReference>
<dbReference type="GO" id="GO:0005886">
    <property type="term" value="C:plasma membrane"/>
    <property type="evidence" value="ECO:0007669"/>
    <property type="project" value="UniProtKB-SubCell"/>
</dbReference>
<dbReference type="InterPro" id="IPR003439">
    <property type="entry name" value="ABC_transporter-like_ATP-bd"/>
</dbReference>
<dbReference type="GO" id="GO:0140359">
    <property type="term" value="F:ABC-type transporter activity"/>
    <property type="evidence" value="ECO:0007669"/>
    <property type="project" value="InterPro"/>
</dbReference>
<feature type="transmembrane region" description="Helical" evidence="7">
    <location>
        <begin position="133"/>
        <end position="155"/>
    </location>
</feature>
<keyword evidence="3" id="KW-0547">Nucleotide-binding</keyword>
<comment type="caution">
    <text evidence="10">The sequence shown here is derived from an EMBL/GenBank/DDBJ whole genome shotgun (WGS) entry which is preliminary data.</text>
</comment>
<feature type="domain" description="ABC transporter" evidence="8">
    <location>
        <begin position="342"/>
        <end position="585"/>
    </location>
</feature>
<dbReference type="AlphaFoldDB" id="A0A974BN60"/>
<gene>
    <name evidence="10" type="ORF">HZF24_17575</name>
</gene>
<dbReference type="Gene3D" id="3.40.50.300">
    <property type="entry name" value="P-loop containing nucleotide triphosphate hydrolases"/>
    <property type="match status" value="1"/>
</dbReference>
<keyword evidence="5 7" id="KW-1133">Transmembrane helix</keyword>
<dbReference type="GO" id="GO:0005524">
    <property type="term" value="F:ATP binding"/>
    <property type="evidence" value="ECO:0007669"/>
    <property type="project" value="UniProtKB-KW"/>
</dbReference>
<dbReference type="SUPFAM" id="SSF90123">
    <property type="entry name" value="ABC transporter transmembrane region"/>
    <property type="match status" value="1"/>
</dbReference>
<evidence type="ECO:0000259" key="8">
    <source>
        <dbReference type="PROSITE" id="PS50893"/>
    </source>
</evidence>
<dbReference type="PROSITE" id="PS00211">
    <property type="entry name" value="ABC_TRANSPORTER_1"/>
    <property type="match status" value="1"/>
</dbReference>
<dbReference type="Proteomes" id="UP000611629">
    <property type="component" value="Unassembled WGS sequence"/>
</dbReference>
<dbReference type="GO" id="GO:0016887">
    <property type="term" value="F:ATP hydrolysis activity"/>
    <property type="evidence" value="ECO:0007669"/>
    <property type="project" value="InterPro"/>
</dbReference>
<dbReference type="Gene3D" id="1.20.1560.10">
    <property type="entry name" value="ABC transporter type 1, transmembrane domain"/>
    <property type="match status" value="1"/>
</dbReference>
<evidence type="ECO:0000256" key="1">
    <source>
        <dbReference type="ARBA" id="ARBA00004651"/>
    </source>
</evidence>
<keyword evidence="6 7" id="KW-0472">Membrane</keyword>
<comment type="subcellular location">
    <subcellularLocation>
        <location evidence="1">Cell membrane</location>
        <topology evidence="1">Multi-pass membrane protein</topology>
    </subcellularLocation>
</comment>
<evidence type="ECO:0000256" key="2">
    <source>
        <dbReference type="ARBA" id="ARBA00022692"/>
    </source>
</evidence>
<accession>A0A974BN60</accession>
<evidence type="ECO:0000313" key="10">
    <source>
        <dbReference type="EMBL" id="NYB75961.1"/>
    </source>
</evidence>
<dbReference type="EMBL" id="JACBNQ010000034">
    <property type="protein sequence ID" value="NYB75961.1"/>
    <property type="molecule type" value="Genomic_DNA"/>
</dbReference>
<dbReference type="InterPro" id="IPR003593">
    <property type="entry name" value="AAA+_ATPase"/>
</dbReference>
<evidence type="ECO:0000259" key="9">
    <source>
        <dbReference type="PROSITE" id="PS50929"/>
    </source>
</evidence>
<dbReference type="InterPro" id="IPR011527">
    <property type="entry name" value="ABC1_TM_dom"/>
</dbReference>
<keyword evidence="2 7" id="KW-0812">Transmembrane</keyword>
<feature type="transmembrane region" description="Helical" evidence="7">
    <location>
        <begin position="60"/>
        <end position="80"/>
    </location>
</feature>
<dbReference type="Pfam" id="PF00005">
    <property type="entry name" value="ABC_tran"/>
    <property type="match status" value="1"/>
</dbReference>
<dbReference type="SUPFAM" id="SSF52540">
    <property type="entry name" value="P-loop containing nucleoside triphosphate hydrolases"/>
    <property type="match status" value="1"/>
</dbReference>
<feature type="transmembrane region" description="Helical" evidence="7">
    <location>
        <begin position="20"/>
        <end position="40"/>
    </location>
</feature>
<dbReference type="SMART" id="SM00382">
    <property type="entry name" value="AAA"/>
    <property type="match status" value="1"/>
</dbReference>
<sequence>MKNFSEYIHIINKYSPKESVLITTIFILSGFCPIVTIIFVTDFINLAFYSAGMGTINSKIYFDVAAIILLYGYNLMLPAFQKLISEKAKINIRKKYKSILLEKCSKLEYYYLENAESWNLISRVLDKPENIIVGNYTAMNQIFATSISVIGLISIIIAQAWWAAIIIVVSCVPLFYLSIKSGKANYKAKIDSSELERKCEYYSEILSDRENVDERSIFGFTEMVNSEYRKIYNKAFKIKVSTRFKWFIKTKLGGVFTALAALIVIVALLNPLLAGSISMGMFISLVNAILSLKSNLSWGLSFQIDTITSGIEYMKDIKNFMSYEERLHALDTPVVQDKITSIEFKSVSFSYPGTDTQILKNVSFLLEGGKQYALVGPNGVGKTTIIKLLTGLYTNYDGEILINGKELRKYSFNEIKGFFSAVYQDFSRHEFTFKENIAIGNIEMMNTSYIDEAVDKAISQIELESLIENLPYGLNTNLGKIHKDGIDLSGGEWQRVALARAIISRSPVRILDEPTASLDPINENRIYELFSKISHDIMTILISHRLASTKIADEILVFNEGKLVEKGDFESLMNLKGHYCQMFEQQRSWYQ</sequence>
<evidence type="ECO:0000256" key="7">
    <source>
        <dbReference type="SAM" id="Phobius"/>
    </source>
</evidence>
<evidence type="ECO:0000256" key="5">
    <source>
        <dbReference type="ARBA" id="ARBA00022989"/>
    </source>
</evidence>
<dbReference type="PANTHER" id="PTHR24221:SF654">
    <property type="entry name" value="ATP-BINDING CASSETTE SUB-FAMILY B MEMBER 6"/>
    <property type="match status" value="1"/>
</dbReference>
<dbReference type="PROSITE" id="PS50893">
    <property type="entry name" value="ABC_TRANSPORTER_2"/>
    <property type="match status" value="1"/>
</dbReference>
<dbReference type="GO" id="GO:0034040">
    <property type="term" value="F:ATPase-coupled lipid transmembrane transporter activity"/>
    <property type="evidence" value="ECO:0007669"/>
    <property type="project" value="TreeGrafter"/>
</dbReference>
<protein>
    <submittedName>
        <fullName evidence="10">ABC transporter ATP-binding protein</fullName>
    </submittedName>
</protein>
<name>A0A974BN60_SEDHY</name>
<organism evidence="10 11">
    <name type="scientific">Sedimentibacter hydroxybenzoicus DSM 7310</name>
    <dbReference type="NCBI Taxonomy" id="1123245"/>
    <lineage>
        <taxon>Bacteria</taxon>
        <taxon>Bacillati</taxon>
        <taxon>Bacillota</taxon>
        <taxon>Tissierellia</taxon>
        <taxon>Sedimentibacter</taxon>
    </lineage>
</organism>
<proteinExistence type="predicted"/>
<dbReference type="InterPro" id="IPR039421">
    <property type="entry name" value="Type_1_exporter"/>
</dbReference>
<feature type="transmembrane region" description="Helical" evidence="7">
    <location>
        <begin position="161"/>
        <end position="179"/>
    </location>
</feature>
<dbReference type="RefSeq" id="WP_179239678.1">
    <property type="nucleotide sequence ID" value="NZ_JACBNQ010000034.1"/>
</dbReference>
<dbReference type="PROSITE" id="PS50929">
    <property type="entry name" value="ABC_TM1F"/>
    <property type="match status" value="1"/>
</dbReference>
<dbReference type="InterPro" id="IPR027417">
    <property type="entry name" value="P-loop_NTPase"/>
</dbReference>
<evidence type="ECO:0000256" key="4">
    <source>
        <dbReference type="ARBA" id="ARBA00022840"/>
    </source>
</evidence>
<dbReference type="PANTHER" id="PTHR24221">
    <property type="entry name" value="ATP-BINDING CASSETTE SUB-FAMILY B"/>
    <property type="match status" value="1"/>
</dbReference>
<feature type="domain" description="ABC transmembrane type-1" evidence="9">
    <location>
        <begin position="20"/>
        <end position="308"/>
    </location>
</feature>
<evidence type="ECO:0000256" key="3">
    <source>
        <dbReference type="ARBA" id="ARBA00022741"/>
    </source>
</evidence>
<reference evidence="10" key="1">
    <citation type="submission" date="2020-07" db="EMBL/GenBank/DDBJ databases">
        <title>Genomic analysis of a strain of Sedimentibacter Hydroxybenzoicus DSM7310.</title>
        <authorList>
            <person name="Ma S."/>
        </authorList>
    </citation>
    <scope>NUCLEOTIDE SEQUENCE</scope>
    <source>
        <strain evidence="10">DSM 7310</strain>
    </source>
</reference>